<organism evidence="1 2">
    <name type="scientific">Phyllobacterium zundukense</name>
    <dbReference type="NCBI Taxonomy" id="1867719"/>
    <lineage>
        <taxon>Bacteria</taxon>
        <taxon>Pseudomonadati</taxon>
        <taxon>Pseudomonadota</taxon>
        <taxon>Alphaproteobacteria</taxon>
        <taxon>Hyphomicrobiales</taxon>
        <taxon>Phyllobacteriaceae</taxon>
        <taxon>Phyllobacterium</taxon>
    </lineage>
</organism>
<proteinExistence type="predicted"/>
<keyword evidence="2" id="KW-1185">Reference proteome</keyword>
<accession>A0ACD4D3G6</accession>
<evidence type="ECO:0000313" key="1">
    <source>
        <dbReference type="EMBL" id="UXN60413.1"/>
    </source>
</evidence>
<protein>
    <submittedName>
        <fullName evidence="1">DUF982 domain-containing protein</fullName>
    </submittedName>
</protein>
<dbReference type="EMBL" id="CP104973">
    <property type="protein sequence ID" value="UXN60413.1"/>
    <property type="molecule type" value="Genomic_DNA"/>
</dbReference>
<reference evidence="1" key="1">
    <citation type="submission" date="2022-09" db="EMBL/GenBank/DDBJ databases">
        <title>Interaction between co-microsymbionts with complementary sets of symbiotic genes in legume-rhizobium systems.</title>
        <authorList>
            <person name="Safronova V."/>
            <person name="Sazanova A."/>
            <person name="Afonin A."/>
            <person name="Chirak E."/>
        </authorList>
    </citation>
    <scope>NUCLEOTIDE SEQUENCE</scope>
    <source>
        <strain evidence="1">A18/3m</strain>
    </source>
</reference>
<name>A0ACD4D3G6_9HYPH</name>
<evidence type="ECO:0000313" key="2">
    <source>
        <dbReference type="Proteomes" id="UP001061991"/>
    </source>
</evidence>
<sequence length="89" mass="9889">MRALPFHHVTISTGHGGMMQNIASVEEAAEFLTLHWPEEKGRKFRSARQICLDAMAGRETAKHARSAFVAAAKEADIYVRERTPSPTNP</sequence>
<gene>
    <name evidence="1" type="ORF">N8E88_28610</name>
</gene>
<dbReference type="Proteomes" id="UP001061991">
    <property type="component" value="Chromosome"/>
</dbReference>